<dbReference type="PRINTS" id="PR00411">
    <property type="entry name" value="PNDRDTASEI"/>
</dbReference>
<dbReference type="InterPro" id="IPR003953">
    <property type="entry name" value="FAD-dep_OxRdtase_2_FAD-bd"/>
</dbReference>
<protein>
    <submittedName>
        <fullName evidence="6">Fumarate reductase (Quinol)</fullName>
        <ecNumber evidence="6">1.3.5.4</ecNumber>
    </submittedName>
</protein>
<keyword evidence="2" id="KW-0285">Flavoprotein</keyword>
<sequence length="493" mass="53198">MTLAKHDSYDIVVVGTGAAGTAAALEGAQHGASVLLLEKGRHTGGSSNYTEGLFAVDSYLQKAQNINVSATDVLKEEVDYSKYRADSRIWRRYLDDSANTVQWLKDQGVEYEGVQAMGAGEATWHIYKGMGQAVLHDALQPQAQKLGVELLTSTTATTLHQATDGAITGVTIQSAATNETQVINTAAVILATGGYLNNPDMMQKLTHYDTRRLIPVSSGKGTGDGLRLAWQAGAQQYGTGMAMLFGGYLKDPSEPSFKYMASQMETAAGQQPLLWLNEHGERFVDEAVVYNFSYAGNALYTQNQVFSILDQGVINKMAQDGNFMGLGVYVRRGEKMTKLQAEIDVAVAANKPFIFKANTIEALATKMHLPVDQVTHSIQTYNQYCDNGQDDDFGKNPEYLVKVAQGPFYGFELNVGAFCTMGGLKVTTNNEVLDTTGQPITGLYAAGNDAAGLTGDTYGPNMPGTCVGYAFYSGRNSGRHAAQYTHQQSIVSH</sequence>
<reference evidence="6 7" key="1">
    <citation type="submission" date="2016-08" db="EMBL/GenBank/DDBJ databases">
        <title>Genome sequencing of Lactobacillus plantarum JSA22, isolated from fermented soybean paste.</title>
        <authorList>
            <person name="Choi H.S."/>
        </authorList>
    </citation>
    <scope>NUCLEOTIDE SEQUENCE [LARGE SCALE GENOMIC DNA]</scope>
    <source>
        <strain evidence="6 7">JSA22</strain>
    </source>
</reference>
<dbReference type="InterPro" id="IPR036188">
    <property type="entry name" value="FAD/NAD-bd_sf"/>
</dbReference>
<dbReference type="InterPro" id="IPR027477">
    <property type="entry name" value="Succ_DH/fumarate_Rdtase_cat_sf"/>
</dbReference>
<dbReference type="EMBL" id="MCOL01000001">
    <property type="protein sequence ID" value="ODO62804.1"/>
    <property type="molecule type" value="Genomic_DNA"/>
</dbReference>
<dbReference type="EC" id="1.3.5.4" evidence="6"/>
<dbReference type="InterPro" id="IPR050315">
    <property type="entry name" value="FAD-oxidoreductase_2"/>
</dbReference>
<evidence type="ECO:0000259" key="5">
    <source>
        <dbReference type="Pfam" id="PF00890"/>
    </source>
</evidence>
<dbReference type="Proteomes" id="UP000094892">
    <property type="component" value="Unassembled WGS sequence"/>
</dbReference>
<evidence type="ECO:0000256" key="2">
    <source>
        <dbReference type="ARBA" id="ARBA00022630"/>
    </source>
</evidence>
<dbReference type="Gene3D" id="3.50.50.60">
    <property type="entry name" value="FAD/NAD(P)-binding domain"/>
    <property type="match status" value="1"/>
</dbReference>
<accession>A0A1E3KVA1</accession>
<dbReference type="GO" id="GO:0008202">
    <property type="term" value="P:steroid metabolic process"/>
    <property type="evidence" value="ECO:0007669"/>
    <property type="project" value="UniProtKB-ARBA"/>
</dbReference>
<comment type="caution">
    <text evidence="6">The sequence shown here is derived from an EMBL/GenBank/DDBJ whole genome shotgun (WGS) entry which is preliminary data.</text>
</comment>
<evidence type="ECO:0000256" key="4">
    <source>
        <dbReference type="ARBA" id="ARBA00023002"/>
    </source>
</evidence>
<keyword evidence="3" id="KW-0274">FAD</keyword>
<dbReference type="SUPFAM" id="SSF56425">
    <property type="entry name" value="Succinate dehydrogenase/fumarate reductase flavoprotein, catalytic domain"/>
    <property type="match status" value="1"/>
</dbReference>
<feature type="domain" description="FAD-dependent oxidoreductase 2 FAD-binding" evidence="5">
    <location>
        <begin position="10"/>
        <end position="454"/>
    </location>
</feature>
<dbReference type="PANTHER" id="PTHR43400">
    <property type="entry name" value="FUMARATE REDUCTASE"/>
    <property type="match status" value="1"/>
</dbReference>
<gene>
    <name evidence="6" type="ORF">LPJSA22_02822</name>
</gene>
<dbReference type="Pfam" id="PF00890">
    <property type="entry name" value="FAD_binding_2"/>
    <property type="match status" value="1"/>
</dbReference>
<proteinExistence type="predicted"/>
<organism evidence="6 7">
    <name type="scientific">Lactiplantibacillus plantarum</name>
    <name type="common">Lactobacillus plantarum</name>
    <dbReference type="NCBI Taxonomy" id="1590"/>
    <lineage>
        <taxon>Bacteria</taxon>
        <taxon>Bacillati</taxon>
        <taxon>Bacillota</taxon>
        <taxon>Bacilli</taxon>
        <taxon>Lactobacillales</taxon>
        <taxon>Lactobacillaceae</taxon>
        <taxon>Lactiplantibacillus</taxon>
    </lineage>
</organism>
<evidence type="ECO:0000256" key="1">
    <source>
        <dbReference type="ARBA" id="ARBA00001974"/>
    </source>
</evidence>
<comment type="cofactor">
    <cofactor evidence="1">
        <name>FAD</name>
        <dbReference type="ChEBI" id="CHEBI:57692"/>
    </cofactor>
</comment>
<dbReference type="PATRIC" id="fig|1590.231.peg.693"/>
<dbReference type="PANTHER" id="PTHR43400:SF10">
    <property type="entry name" value="3-OXOSTEROID 1-DEHYDROGENASE"/>
    <property type="match status" value="1"/>
</dbReference>
<dbReference type="GO" id="GO:0033765">
    <property type="term" value="F:steroid dehydrogenase activity, acting on the CH-CH group of donors"/>
    <property type="evidence" value="ECO:0007669"/>
    <property type="project" value="UniProtKB-ARBA"/>
</dbReference>
<dbReference type="AlphaFoldDB" id="A0A1E3KVA1"/>
<name>A0A1E3KVA1_LACPN</name>
<evidence type="ECO:0000313" key="6">
    <source>
        <dbReference type="EMBL" id="ODO62804.1"/>
    </source>
</evidence>
<dbReference type="RefSeq" id="WP_063721972.1">
    <property type="nucleotide sequence ID" value="NZ_AP028145.1"/>
</dbReference>
<keyword evidence="4 6" id="KW-0560">Oxidoreductase</keyword>
<evidence type="ECO:0000313" key="7">
    <source>
        <dbReference type="Proteomes" id="UP000094892"/>
    </source>
</evidence>
<evidence type="ECO:0000256" key="3">
    <source>
        <dbReference type="ARBA" id="ARBA00022827"/>
    </source>
</evidence>
<dbReference type="Gene3D" id="3.90.700.10">
    <property type="entry name" value="Succinate dehydrogenase/fumarate reductase flavoprotein, catalytic domain"/>
    <property type="match status" value="1"/>
</dbReference>
<dbReference type="SUPFAM" id="SSF51905">
    <property type="entry name" value="FAD/NAD(P)-binding domain"/>
    <property type="match status" value="1"/>
</dbReference>